<comment type="cofactor">
    <cofactor evidence="3">
        <name>Zn(2+)</name>
        <dbReference type="ChEBI" id="CHEBI:29105"/>
    </cofactor>
    <text evidence="3">Binds 2 Zn(2+) ions.</text>
</comment>
<dbReference type="SMART" id="SM00098">
    <property type="entry name" value="alkPPc"/>
    <property type="match status" value="1"/>
</dbReference>
<reference evidence="6 7" key="1">
    <citation type="submission" date="2016-12" db="EMBL/GenBank/DDBJ databases">
        <title>The genome of dimorphic prosthecate Glycocaulis alkaliphilus 6b-8t, isolated from crude oil dictates its adaptability in petroleum environments.</title>
        <authorList>
            <person name="Wu X.-L."/>
            <person name="Geng S."/>
        </authorList>
    </citation>
    <scope>NUCLEOTIDE SEQUENCE [LARGE SCALE GENOMIC DNA]</scope>
    <source>
        <strain evidence="6 7">6B-8</strain>
    </source>
</reference>
<dbReference type="PANTHER" id="PTHR11596">
    <property type="entry name" value="ALKALINE PHOSPHATASE"/>
    <property type="match status" value="1"/>
</dbReference>
<dbReference type="GO" id="GO:0004035">
    <property type="term" value="F:alkaline phosphatase activity"/>
    <property type="evidence" value="ECO:0007669"/>
    <property type="project" value="TreeGrafter"/>
</dbReference>
<evidence type="ECO:0000313" key="6">
    <source>
        <dbReference type="EMBL" id="AZU03187.1"/>
    </source>
</evidence>
<organism evidence="6 7">
    <name type="scientific">Glycocaulis alkaliphilus</name>
    <dbReference type="NCBI Taxonomy" id="1434191"/>
    <lineage>
        <taxon>Bacteria</taxon>
        <taxon>Pseudomonadati</taxon>
        <taxon>Pseudomonadota</taxon>
        <taxon>Alphaproteobacteria</taxon>
        <taxon>Maricaulales</taxon>
        <taxon>Maricaulaceae</taxon>
        <taxon>Glycocaulis</taxon>
    </lineage>
</organism>
<dbReference type="InterPro" id="IPR001952">
    <property type="entry name" value="Alkaline_phosphatase"/>
</dbReference>
<proteinExistence type="inferred from homology"/>
<sequence length="471" mass="50158">MMTRFLRFTAISFVALGLASAAHAQEARNVILMISDGAGMTTWQAASHYRHGELGGEVYDGFDVHVFMSTYSQGREGREAGSYEAAPAWDGTPAGDVFETRGGSYPQGFEGYRYLRTNPTDSAAAGTALASGVKVHNGALNIAPDGTRLAHIGQTLAANGGVFGSISDVYWSHATPAAFLAHNISRQNYEEIARQIVTDRAATVVMGAGHPYFDDNGLPRSGEDVDYSYVGGADTWQALSAGEAGWTLIDTLEGFAALASGEQEAAAGDRIIGTVPVAATIRFGRDGEGMNDPLIPAVPDLATMSTGALNVLNAQDAPFFLMIEGGAVDWAAHSNNLPRIIEEQVAFNLAVEAVVDWVETHSSWEETLIVITTDHGNGLLLGPDSLDEAFQNVIGQGAGMLPLARWHTDNHTNELVPLWAHGAGADRIRAKATQRDDGLAAWGITPENRIYLDNTALNRAMHDAMGLEFAN</sequence>
<keyword evidence="7" id="KW-1185">Reference proteome</keyword>
<evidence type="ECO:0000256" key="5">
    <source>
        <dbReference type="SAM" id="SignalP"/>
    </source>
</evidence>
<evidence type="ECO:0000256" key="3">
    <source>
        <dbReference type="PIRSR" id="PIRSR601952-2"/>
    </source>
</evidence>
<dbReference type="PRINTS" id="PR00113">
    <property type="entry name" value="ALKPHPHTASE"/>
</dbReference>
<feature type="binding site" evidence="3">
    <location>
        <position position="375"/>
    </location>
    <ligand>
        <name>Zn(2+)</name>
        <dbReference type="ChEBI" id="CHEBI:29105"/>
        <label>2</label>
    </ligand>
</feature>
<keyword evidence="3" id="KW-0862">Zinc</keyword>
<keyword evidence="3" id="KW-0479">Metal-binding</keyword>
<dbReference type="Proteomes" id="UP000286954">
    <property type="component" value="Chromosome"/>
</dbReference>
<feature type="binding site" evidence="3">
    <location>
        <position position="333"/>
    </location>
    <ligand>
        <name>Zn(2+)</name>
        <dbReference type="ChEBI" id="CHEBI:29105"/>
        <label>2</label>
    </ligand>
</feature>
<feature type="binding site" evidence="3">
    <location>
        <position position="329"/>
    </location>
    <ligand>
        <name>Zn(2+)</name>
        <dbReference type="ChEBI" id="CHEBI:29105"/>
        <label>2</label>
    </ligand>
</feature>
<evidence type="ECO:0000256" key="2">
    <source>
        <dbReference type="PIRSR" id="PIRSR601952-1"/>
    </source>
</evidence>
<feature type="active site" description="Phosphoserine intermediate" evidence="2">
    <location>
        <position position="122"/>
    </location>
</feature>
<feature type="binding site" evidence="3">
    <location>
        <position position="374"/>
    </location>
    <ligand>
        <name>Zn(2+)</name>
        <dbReference type="ChEBI" id="CHEBI:29105"/>
        <label>2</label>
    </ligand>
</feature>
<feature type="chain" id="PRO_5019072802" evidence="5">
    <location>
        <begin position="25"/>
        <end position="471"/>
    </location>
</feature>
<keyword evidence="3" id="KW-0460">Magnesium</keyword>
<accession>A0A3T0E7I3</accession>
<name>A0A3T0E7I3_9PROT</name>
<evidence type="ECO:0000256" key="4">
    <source>
        <dbReference type="RuleBase" id="RU003946"/>
    </source>
</evidence>
<keyword evidence="5" id="KW-0732">Signal</keyword>
<comment type="cofactor">
    <cofactor evidence="3">
        <name>Mg(2+)</name>
        <dbReference type="ChEBI" id="CHEBI:18420"/>
    </cofactor>
    <text evidence="3">Binds 1 Mg(2+) ion.</text>
</comment>
<feature type="binding site" evidence="3">
    <location>
        <position position="324"/>
    </location>
    <ligand>
        <name>Mg(2+)</name>
        <dbReference type="ChEBI" id="CHEBI:18420"/>
    </ligand>
</feature>
<dbReference type="OrthoDB" id="9794455at2"/>
<dbReference type="PANTHER" id="PTHR11596:SF5">
    <property type="entry name" value="ALKALINE PHOSPHATASE"/>
    <property type="match status" value="1"/>
</dbReference>
<dbReference type="SUPFAM" id="SSF53649">
    <property type="entry name" value="Alkaline phosphatase-like"/>
    <property type="match status" value="1"/>
</dbReference>
<gene>
    <name evidence="6" type="ORF">X907_0641</name>
</gene>
<evidence type="ECO:0000256" key="1">
    <source>
        <dbReference type="ARBA" id="ARBA00022553"/>
    </source>
</evidence>
<dbReference type="InterPro" id="IPR017850">
    <property type="entry name" value="Alkaline_phosphatase_core_sf"/>
</dbReference>
<dbReference type="AlphaFoldDB" id="A0A3T0E7I3"/>
<comment type="similarity">
    <text evidence="4">Belongs to the alkaline phosphatase family.</text>
</comment>
<evidence type="ECO:0000313" key="7">
    <source>
        <dbReference type="Proteomes" id="UP000286954"/>
    </source>
</evidence>
<dbReference type="EMBL" id="CP018911">
    <property type="protein sequence ID" value="AZU03187.1"/>
    <property type="molecule type" value="Genomic_DNA"/>
</dbReference>
<keyword evidence="1" id="KW-0597">Phosphoprotein</keyword>
<dbReference type="GO" id="GO:0046872">
    <property type="term" value="F:metal ion binding"/>
    <property type="evidence" value="ECO:0007669"/>
    <property type="project" value="UniProtKB-KW"/>
</dbReference>
<feature type="signal peptide" evidence="5">
    <location>
        <begin position="1"/>
        <end position="24"/>
    </location>
</feature>
<dbReference type="KEGG" id="gak:X907_0641"/>
<dbReference type="CDD" id="cd16012">
    <property type="entry name" value="ALP"/>
    <property type="match status" value="1"/>
</dbReference>
<dbReference type="Pfam" id="PF00245">
    <property type="entry name" value="Alk_phosphatase"/>
    <property type="match status" value="1"/>
</dbReference>
<dbReference type="Gene3D" id="3.40.720.10">
    <property type="entry name" value="Alkaline Phosphatase, subunit A"/>
    <property type="match status" value="1"/>
</dbReference>
<protein>
    <submittedName>
        <fullName evidence="6">Alkaline phosphatase</fullName>
    </submittedName>
</protein>
<feature type="binding site" evidence="3">
    <location>
        <position position="173"/>
    </location>
    <ligand>
        <name>Mg(2+)</name>
        <dbReference type="ChEBI" id="CHEBI:18420"/>
    </ligand>
</feature>
<feature type="binding site" evidence="3">
    <location>
        <position position="175"/>
    </location>
    <ligand>
        <name>Mg(2+)</name>
        <dbReference type="ChEBI" id="CHEBI:18420"/>
    </ligand>
</feature>